<reference evidence="1 2" key="1">
    <citation type="journal article" date="2014" name="Nat. Commun.">
        <title>Molecular traces of alternative social organization in a termite genome.</title>
        <authorList>
            <person name="Terrapon N."/>
            <person name="Li C."/>
            <person name="Robertson H.M."/>
            <person name="Ji L."/>
            <person name="Meng X."/>
            <person name="Booth W."/>
            <person name="Chen Z."/>
            <person name="Childers C.P."/>
            <person name="Glastad K.M."/>
            <person name="Gokhale K."/>
            <person name="Gowin J."/>
            <person name="Gronenberg W."/>
            <person name="Hermansen R.A."/>
            <person name="Hu H."/>
            <person name="Hunt B.G."/>
            <person name="Huylmans A.K."/>
            <person name="Khalil S.M."/>
            <person name="Mitchell R.D."/>
            <person name="Munoz-Torres M.C."/>
            <person name="Mustard J.A."/>
            <person name="Pan H."/>
            <person name="Reese J.T."/>
            <person name="Scharf M.E."/>
            <person name="Sun F."/>
            <person name="Vogel H."/>
            <person name="Xiao J."/>
            <person name="Yang W."/>
            <person name="Yang Z."/>
            <person name="Yang Z."/>
            <person name="Zhou J."/>
            <person name="Zhu J."/>
            <person name="Brent C.S."/>
            <person name="Elsik C.G."/>
            <person name="Goodisman M.A."/>
            <person name="Liberles D.A."/>
            <person name="Roe R.M."/>
            <person name="Vargo E.L."/>
            <person name="Vilcinskas A."/>
            <person name="Wang J."/>
            <person name="Bornberg-Bauer E."/>
            <person name="Korb J."/>
            <person name="Zhang G."/>
            <person name="Liebig J."/>
        </authorList>
    </citation>
    <scope>NUCLEOTIDE SEQUENCE [LARGE SCALE GENOMIC DNA]</scope>
    <source>
        <tissue evidence="1">Whole organism</tissue>
    </source>
</reference>
<protein>
    <submittedName>
        <fullName evidence="1">Uncharacterized protein</fullName>
    </submittedName>
</protein>
<proteinExistence type="predicted"/>
<organism evidence="1 2">
    <name type="scientific">Zootermopsis nevadensis</name>
    <name type="common">Dampwood termite</name>
    <dbReference type="NCBI Taxonomy" id="136037"/>
    <lineage>
        <taxon>Eukaryota</taxon>
        <taxon>Metazoa</taxon>
        <taxon>Ecdysozoa</taxon>
        <taxon>Arthropoda</taxon>
        <taxon>Hexapoda</taxon>
        <taxon>Insecta</taxon>
        <taxon>Pterygota</taxon>
        <taxon>Neoptera</taxon>
        <taxon>Polyneoptera</taxon>
        <taxon>Dictyoptera</taxon>
        <taxon>Blattodea</taxon>
        <taxon>Blattoidea</taxon>
        <taxon>Termitoidae</taxon>
        <taxon>Termopsidae</taxon>
        <taxon>Zootermopsis</taxon>
    </lineage>
</organism>
<gene>
    <name evidence="1" type="ORF">L798_04007</name>
</gene>
<dbReference type="InParanoid" id="A0A067QQ81"/>
<evidence type="ECO:0000313" key="1">
    <source>
        <dbReference type="EMBL" id="KDR06410.1"/>
    </source>
</evidence>
<accession>A0A067QQ81</accession>
<keyword evidence="2" id="KW-1185">Reference proteome</keyword>
<name>A0A067QQ81_ZOONE</name>
<sequence>MHQNSQDLRHELGKVNLELSPKSNSNVLHQKNQSALQWTVNCPENLDKCKDIIKVITNVLFNNSNQDSQLLKKEFSEIYISCSNHI</sequence>
<evidence type="ECO:0000313" key="2">
    <source>
        <dbReference type="Proteomes" id="UP000027135"/>
    </source>
</evidence>
<dbReference type="EMBL" id="KK853598">
    <property type="protein sequence ID" value="KDR06410.1"/>
    <property type="molecule type" value="Genomic_DNA"/>
</dbReference>
<dbReference type="AlphaFoldDB" id="A0A067QQ81"/>
<dbReference type="Proteomes" id="UP000027135">
    <property type="component" value="Unassembled WGS sequence"/>
</dbReference>